<evidence type="ECO:0000256" key="4">
    <source>
        <dbReference type="ARBA" id="ARBA00022676"/>
    </source>
</evidence>
<evidence type="ECO:0000256" key="1">
    <source>
        <dbReference type="ARBA" id="ARBA00004127"/>
    </source>
</evidence>
<name>A0ABZ2D0P3_9SPHN</name>
<evidence type="ECO:0000313" key="14">
    <source>
        <dbReference type="Proteomes" id="UP001335183"/>
    </source>
</evidence>
<evidence type="ECO:0000259" key="11">
    <source>
        <dbReference type="Pfam" id="PF02366"/>
    </source>
</evidence>
<evidence type="ECO:0000256" key="10">
    <source>
        <dbReference type="RuleBase" id="RU367007"/>
    </source>
</evidence>
<keyword evidence="10" id="KW-1003">Cell membrane</keyword>
<feature type="transmembrane region" description="Helical" evidence="10">
    <location>
        <begin position="299"/>
        <end position="321"/>
    </location>
</feature>
<comment type="subcellular location">
    <subcellularLocation>
        <location evidence="10">Cell membrane</location>
    </subcellularLocation>
    <subcellularLocation>
        <location evidence="1">Endomembrane system</location>
        <topology evidence="1">Multi-pass membrane protein</topology>
    </subcellularLocation>
</comment>
<keyword evidence="5 10" id="KW-0808">Transferase</keyword>
<feature type="transmembrane region" description="Helical" evidence="10">
    <location>
        <begin position="353"/>
        <end position="376"/>
    </location>
</feature>
<protein>
    <recommendedName>
        <fullName evidence="9 10">Polyprenol-phosphate-mannose--protein mannosyltransferase</fullName>
        <ecNumber evidence="10">2.4.1.-</ecNumber>
    </recommendedName>
</protein>
<comment type="pathway">
    <text evidence="2 10">Protein modification; protein glycosylation.</text>
</comment>
<comment type="function">
    <text evidence="10">Protein O-mannosyltransferase that catalyzes the transfer of a single mannose residue from a polyprenol phospho-mannosyl lipidic donor to the hydroxyl group of selected serine and threonine residues in acceptor proteins.</text>
</comment>
<dbReference type="EMBL" id="CP144918">
    <property type="protein sequence ID" value="WWA46615.1"/>
    <property type="molecule type" value="Genomic_DNA"/>
</dbReference>
<feature type="transmembrane region" description="Helical" evidence="10">
    <location>
        <begin position="383"/>
        <end position="402"/>
    </location>
</feature>
<evidence type="ECO:0000256" key="9">
    <source>
        <dbReference type="ARBA" id="ARBA00093617"/>
    </source>
</evidence>
<gene>
    <name evidence="13" type="ORF">V5F89_10050</name>
</gene>
<dbReference type="Pfam" id="PF16192">
    <property type="entry name" value="PMT_4TMC"/>
    <property type="match status" value="1"/>
</dbReference>
<dbReference type="InterPro" id="IPR003342">
    <property type="entry name" value="ArnT-like_N"/>
</dbReference>
<accession>A0ABZ2D0P3</accession>
<keyword evidence="14" id="KW-1185">Reference proteome</keyword>
<feature type="transmembrane region" description="Helical" evidence="10">
    <location>
        <begin position="328"/>
        <end position="347"/>
    </location>
</feature>
<evidence type="ECO:0000256" key="6">
    <source>
        <dbReference type="ARBA" id="ARBA00022692"/>
    </source>
</evidence>
<dbReference type="RefSeq" id="WP_338445513.1">
    <property type="nucleotide sequence ID" value="NZ_CP144918.1"/>
</dbReference>
<keyword evidence="8 10" id="KW-0472">Membrane</keyword>
<proteinExistence type="inferred from homology"/>
<dbReference type="InterPro" id="IPR027005">
    <property type="entry name" value="PMT-like"/>
</dbReference>
<dbReference type="PANTHER" id="PTHR10050">
    <property type="entry name" value="DOLICHYL-PHOSPHATE-MANNOSE--PROTEIN MANNOSYLTRANSFERASE"/>
    <property type="match status" value="1"/>
</dbReference>
<dbReference type="Pfam" id="PF02366">
    <property type="entry name" value="PMT"/>
    <property type="match status" value="1"/>
</dbReference>
<dbReference type="InterPro" id="IPR032421">
    <property type="entry name" value="PMT_4TMC"/>
</dbReference>
<evidence type="ECO:0000313" key="13">
    <source>
        <dbReference type="EMBL" id="WWA46615.1"/>
    </source>
</evidence>
<keyword evidence="6 10" id="KW-0812">Transmembrane</keyword>
<feature type="transmembrane region" description="Helical" evidence="10">
    <location>
        <begin position="12"/>
        <end position="32"/>
    </location>
</feature>
<organism evidence="13 14">
    <name type="scientific">Pelagerythrobacter marensis</name>
    <dbReference type="NCBI Taxonomy" id="543877"/>
    <lineage>
        <taxon>Bacteria</taxon>
        <taxon>Pseudomonadati</taxon>
        <taxon>Pseudomonadota</taxon>
        <taxon>Alphaproteobacteria</taxon>
        <taxon>Sphingomonadales</taxon>
        <taxon>Erythrobacteraceae</taxon>
        <taxon>Pelagerythrobacter</taxon>
    </lineage>
</organism>
<evidence type="ECO:0000259" key="12">
    <source>
        <dbReference type="Pfam" id="PF16192"/>
    </source>
</evidence>
<feature type="transmembrane region" description="Helical" evidence="10">
    <location>
        <begin position="110"/>
        <end position="127"/>
    </location>
</feature>
<evidence type="ECO:0000256" key="8">
    <source>
        <dbReference type="ARBA" id="ARBA00023136"/>
    </source>
</evidence>
<comment type="similarity">
    <text evidence="3 10">Belongs to the glycosyltransferase 39 family.</text>
</comment>
<evidence type="ECO:0000256" key="3">
    <source>
        <dbReference type="ARBA" id="ARBA00007222"/>
    </source>
</evidence>
<dbReference type="Proteomes" id="UP001335183">
    <property type="component" value="Chromosome"/>
</dbReference>
<reference evidence="13 14" key="1">
    <citation type="submission" date="2024-02" db="EMBL/GenBank/DDBJ databases">
        <title>The whole genome sequence of five bacterial samples isolated from Abu Dhabi Sabkha-shore region.</title>
        <authorList>
            <person name="Sudalaimuthuasari N."/>
            <person name="Sarfraz B."/>
            <person name="Tuyisabe J.D."/>
            <person name="Mugisha Ntwali L.D.M."/>
            <person name="Ali A.I.A.A."/>
            <person name="Almansoori S.Z.A."/>
            <person name="Alajami H.S.A."/>
            <person name="Almeqbaali A.A.S."/>
            <person name="Kundu B."/>
            <person name="Saeed E.E."/>
            <person name="Sukumarinath V."/>
            <person name="Mishra A.K."/>
            <person name="Hazzouri K.M."/>
            <person name="Almaskari R."/>
            <person name="Sharma A.K."/>
            <person name="Amiri K.M.A."/>
        </authorList>
    </citation>
    <scope>NUCLEOTIDE SEQUENCE [LARGE SCALE GENOMIC DNA]</scope>
    <source>
        <strain evidence="14">kcgeb_sd</strain>
    </source>
</reference>
<evidence type="ECO:0000256" key="5">
    <source>
        <dbReference type="ARBA" id="ARBA00022679"/>
    </source>
</evidence>
<keyword evidence="4 10" id="KW-0328">Glycosyltransferase</keyword>
<feature type="domain" description="Protein O-mannosyl-transferase C-terminal four TM" evidence="12">
    <location>
        <begin position="252"/>
        <end position="317"/>
    </location>
</feature>
<feature type="transmembrane region" description="Helical" evidence="10">
    <location>
        <begin position="210"/>
        <end position="234"/>
    </location>
</feature>
<feature type="transmembrane region" description="Helical" evidence="10">
    <location>
        <begin position="85"/>
        <end position="104"/>
    </location>
</feature>
<evidence type="ECO:0000256" key="7">
    <source>
        <dbReference type="ARBA" id="ARBA00022989"/>
    </source>
</evidence>
<sequence length="423" mass="46443">MSQVYDHPRDPIGWSAAIAVVFFGLCLIRIAVPAEPYFDEIHYLPAARALIEGSEYLNREHPLLGKEAIALGIALLGDNGLGWRIMPALAGAGALFAFARAMWFATLSRFAAIAYAILLASGFALFVHSRIAMLEAFFVAFIALALWQCAAAVREPETGRSRLALAGVALGLSMAAKWNAVPIAILPGLTFLAARFAAGRRRLFTSRRGIPVPGVSLVEAALWLGLVPLAVYWLTFLPAYFFDRGALPANGLIALHREIIALQESVVEPHPYQSRWPEWIFNLRAIWYLYDPIEGAQRGIVLIGNPLTMLLGLPALAWAAWRAFAGDRAALAVTVLYAVSLGFWIVVNKPIQFYYHYFLPSCFLLAALALALDALWRSGRRRLAAGTLAASAALFAWFYPILSAAPLANEQSFTAWTWLDGWR</sequence>
<feature type="domain" description="ArnT-like N-terminal" evidence="11">
    <location>
        <begin position="78"/>
        <end position="238"/>
    </location>
</feature>
<dbReference type="EC" id="2.4.1.-" evidence="10"/>
<keyword evidence="7 10" id="KW-1133">Transmembrane helix</keyword>
<feature type="transmembrane region" description="Helical" evidence="10">
    <location>
        <begin position="180"/>
        <end position="198"/>
    </location>
</feature>
<evidence type="ECO:0000256" key="2">
    <source>
        <dbReference type="ARBA" id="ARBA00004922"/>
    </source>
</evidence>